<evidence type="ECO:0000313" key="2">
    <source>
        <dbReference type="Proteomes" id="UP000242381"/>
    </source>
</evidence>
<dbReference type="Proteomes" id="UP000242381">
    <property type="component" value="Unassembled WGS sequence"/>
</dbReference>
<organism evidence="1 2">
    <name type="scientific">Rhizopus microsporus</name>
    <dbReference type="NCBI Taxonomy" id="58291"/>
    <lineage>
        <taxon>Eukaryota</taxon>
        <taxon>Fungi</taxon>
        <taxon>Fungi incertae sedis</taxon>
        <taxon>Mucoromycota</taxon>
        <taxon>Mucoromycotina</taxon>
        <taxon>Mucoromycetes</taxon>
        <taxon>Mucorales</taxon>
        <taxon>Mucorineae</taxon>
        <taxon>Rhizopodaceae</taxon>
        <taxon>Rhizopus</taxon>
    </lineage>
</organism>
<dbReference type="AlphaFoldDB" id="A0A1X0S9B7"/>
<proteinExistence type="predicted"/>
<dbReference type="EMBL" id="KV921289">
    <property type="protein sequence ID" value="ORE20769.1"/>
    <property type="molecule type" value="Genomic_DNA"/>
</dbReference>
<evidence type="ECO:0000313" key="1">
    <source>
        <dbReference type="EMBL" id="ORE20769.1"/>
    </source>
</evidence>
<reference evidence="1 2" key="1">
    <citation type="journal article" date="2016" name="Proc. Natl. Acad. Sci. U.S.A.">
        <title>Lipid metabolic changes in an early divergent fungus govern the establishment of a mutualistic symbiosis with endobacteria.</title>
        <authorList>
            <person name="Lastovetsky O.A."/>
            <person name="Gaspar M.L."/>
            <person name="Mondo S.J."/>
            <person name="LaButti K.M."/>
            <person name="Sandor L."/>
            <person name="Grigoriev I.V."/>
            <person name="Henry S.A."/>
            <person name="Pawlowska T.E."/>
        </authorList>
    </citation>
    <scope>NUCLEOTIDE SEQUENCE [LARGE SCALE GENOMIC DNA]</scope>
    <source>
        <strain evidence="1 2">ATCC 11559</strain>
    </source>
</reference>
<name>A0A1X0S9B7_RHIZD</name>
<protein>
    <submittedName>
        <fullName evidence="1">Uncharacterized protein</fullName>
    </submittedName>
</protein>
<gene>
    <name evidence="1" type="ORF">BCV71DRAFT_76281</name>
</gene>
<dbReference type="VEuPathDB" id="FungiDB:BCV72DRAFT_71410"/>
<accession>A0A1X0S9B7</accession>
<sequence>MMSSVLSYLLERSHQEEPKIYTRGKNYCLVHKRYFETSWCPDCGRGKEKYLYIMRVKVILF</sequence>